<proteinExistence type="predicted"/>
<dbReference type="Proteomes" id="UP000053593">
    <property type="component" value="Unassembled WGS sequence"/>
</dbReference>
<dbReference type="CDD" id="cd00821">
    <property type="entry name" value="PH"/>
    <property type="match status" value="1"/>
</dbReference>
<organism evidence="2 3">
    <name type="scientific">Collybiopsis luxurians FD-317 M1</name>
    <dbReference type="NCBI Taxonomy" id="944289"/>
    <lineage>
        <taxon>Eukaryota</taxon>
        <taxon>Fungi</taxon>
        <taxon>Dikarya</taxon>
        <taxon>Basidiomycota</taxon>
        <taxon>Agaricomycotina</taxon>
        <taxon>Agaricomycetes</taxon>
        <taxon>Agaricomycetidae</taxon>
        <taxon>Agaricales</taxon>
        <taxon>Marasmiineae</taxon>
        <taxon>Omphalotaceae</taxon>
        <taxon>Collybiopsis</taxon>
        <taxon>Collybiopsis luxurians</taxon>
    </lineage>
</organism>
<dbReference type="SMART" id="SM00233">
    <property type="entry name" value="PH"/>
    <property type="match status" value="1"/>
</dbReference>
<protein>
    <recommendedName>
        <fullName evidence="1">PH domain-containing protein</fullName>
    </recommendedName>
</protein>
<reference evidence="2 3" key="1">
    <citation type="submission" date="2014-04" db="EMBL/GenBank/DDBJ databases">
        <title>Evolutionary Origins and Diversification of the Mycorrhizal Mutualists.</title>
        <authorList>
            <consortium name="DOE Joint Genome Institute"/>
            <consortium name="Mycorrhizal Genomics Consortium"/>
            <person name="Kohler A."/>
            <person name="Kuo A."/>
            <person name="Nagy L.G."/>
            <person name="Floudas D."/>
            <person name="Copeland A."/>
            <person name="Barry K.W."/>
            <person name="Cichocki N."/>
            <person name="Veneault-Fourrey C."/>
            <person name="LaButti K."/>
            <person name="Lindquist E.A."/>
            <person name="Lipzen A."/>
            <person name="Lundell T."/>
            <person name="Morin E."/>
            <person name="Murat C."/>
            <person name="Riley R."/>
            <person name="Ohm R."/>
            <person name="Sun H."/>
            <person name="Tunlid A."/>
            <person name="Henrissat B."/>
            <person name="Grigoriev I.V."/>
            <person name="Hibbett D.S."/>
            <person name="Martin F."/>
        </authorList>
    </citation>
    <scope>NUCLEOTIDE SEQUENCE [LARGE SCALE GENOMIC DNA]</scope>
    <source>
        <strain evidence="2 3">FD-317 M1</strain>
    </source>
</reference>
<dbReference type="PROSITE" id="PS50003">
    <property type="entry name" value="PH_DOMAIN"/>
    <property type="match status" value="1"/>
</dbReference>
<evidence type="ECO:0000313" key="2">
    <source>
        <dbReference type="EMBL" id="KIK61706.1"/>
    </source>
</evidence>
<gene>
    <name evidence="2" type="ORF">GYMLUDRAFT_572833</name>
</gene>
<dbReference type="OrthoDB" id="21595at2759"/>
<dbReference type="InterPro" id="IPR011993">
    <property type="entry name" value="PH-like_dom_sf"/>
</dbReference>
<dbReference type="AlphaFoldDB" id="A0A0D0C0I3"/>
<dbReference type="Pfam" id="PF00169">
    <property type="entry name" value="PH"/>
    <property type="match status" value="1"/>
</dbReference>
<dbReference type="EMBL" id="KN834770">
    <property type="protein sequence ID" value="KIK61706.1"/>
    <property type="molecule type" value="Genomic_DNA"/>
</dbReference>
<dbReference type="Gene3D" id="2.30.29.30">
    <property type="entry name" value="Pleckstrin-homology domain (PH domain)/Phosphotyrosine-binding domain (PTB)"/>
    <property type="match status" value="1"/>
</dbReference>
<name>A0A0D0C0I3_9AGAR</name>
<dbReference type="HOGENOM" id="CLU_1402586_0_0_1"/>
<dbReference type="InterPro" id="IPR001849">
    <property type="entry name" value="PH_domain"/>
</dbReference>
<feature type="domain" description="PH" evidence="1">
    <location>
        <begin position="9"/>
        <end position="108"/>
    </location>
</feature>
<accession>A0A0D0C0I3</accession>
<sequence>MVLSLTYTAVTRCGLASIKKSGISFKGWKERWVILKPNFLLVYKNTQAHDFIFRISLASIKDMCIRDESAGRPRCLQITMRGGTQYLFTFQSETEFDGWYDDIYRLSPLAPVLIIPEGGEFDEEDIIDGYLVSSSTVCAQGSRLLITLGRRLFFHPVPFHNWFCNARVFRECHGLSARASLTQHIQSAKIVYCS</sequence>
<dbReference type="SUPFAM" id="SSF50729">
    <property type="entry name" value="PH domain-like"/>
    <property type="match status" value="1"/>
</dbReference>
<evidence type="ECO:0000313" key="3">
    <source>
        <dbReference type="Proteomes" id="UP000053593"/>
    </source>
</evidence>
<keyword evidence="3" id="KW-1185">Reference proteome</keyword>
<evidence type="ECO:0000259" key="1">
    <source>
        <dbReference type="PROSITE" id="PS50003"/>
    </source>
</evidence>